<dbReference type="RefSeq" id="WP_171901387.1">
    <property type="nucleotide sequence ID" value="NZ_JAJGNR010000001.1"/>
</dbReference>
<name>A0A285R600_9HYPH</name>
<dbReference type="AlphaFoldDB" id="A0A285R600"/>
<proteinExistence type="predicted"/>
<feature type="region of interest" description="Disordered" evidence="1">
    <location>
        <begin position="1"/>
        <end position="29"/>
    </location>
</feature>
<dbReference type="STRING" id="538381.GCA_001696535_01188"/>
<evidence type="ECO:0000256" key="1">
    <source>
        <dbReference type="SAM" id="MobiDB-lite"/>
    </source>
</evidence>
<accession>A0A285R600</accession>
<evidence type="ECO:0000313" key="2">
    <source>
        <dbReference type="EMBL" id="SOB89198.1"/>
    </source>
</evidence>
<dbReference type="Proteomes" id="UP000219331">
    <property type="component" value="Unassembled WGS sequence"/>
</dbReference>
<reference evidence="2 3" key="1">
    <citation type="submission" date="2017-08" db="EMBL/GenBank/DDBJ databases">
        <authorList>
            <person name="de Groot N.N."/>
        </authorList>
    </citation>
    <scope>NUCLEOTIDE SEQUENCE [LARGE SCALE GENOMIC DNA]</scope>
    <source>
        <strain evidence="2 3">USBA 352</strain>
    </source>
</reference>
<organism evidence="2 3">
    <name type="scientific">Stappia indica</name>
    <dbReference type="NCBI Taxonomy" id="538381"/>
    <lineage>
        <taxon>Bacteria</taxon>
        <taxon>Pseudomonadati</taxon>
        <taxon>Pseudomonadota</taxon>
        <taxon>Alphaproteobacteria</taxon>
        <taxon>Hyphomicrobiales</taxon>
        <taxon>Stappiaceae</taxon>
        <taxon>Stappia</taxon>
    </lineage>
</organism>
<dbReference type="EMBL" id="OBML01000001">
    <property type="protein sequence ID" value="SOB89198.1"/>
    <property type="molecule type" value="Genomic_DNA"/>
</dbReference>
<keyword evidence="3" id="KW-1185">Reference proteome</keyword>
<feature type="compositionally biased region" description="Basic and acidic residues" evidence="1">
    <location>
        <begin position="8"/>
        <end position="24"/>
    </location>
</feature>
<protein>
    <submittedName>
        <fullName evidence="2">Uncharacterized protein</fullName>
    </submittedName>
</protein>
<gene>
    <name evidence="2" type="ORF">SAMN05421512_101106</name>
</gene>
<sequence>MAKGQKRSNREIRKPKQAKAEAKPEVPFANRVKLSAMEAASRQKGKS</sequence>
<evidence type="ECO:0000313" key="3">
    <source>
        <dbReference type="Proteomes" id="UP000219331"/>
    </source>
</evidence>